<feature type="chain" id="PRO_5013588112" description="tripeptidyl-peptidase II" evidence="17">
    <location>
        <begin position="17"/>
        <end position="569"/>
    </location>
</feature>
<dbReference type="OMA" id="NSAIACD"/>
<dbReference type="GO" id="GO:0004252">
    <property type="term" value="F:serine-type endopeptidase activity"/>
    <property type="evidence" value="ECO:0007669"/>
    <property type="project" value="UniProtKB-UniRule"/>
</dbReference>
<dbReference type="Gene3D" id="3.40.50.200">
    <property type="entry name" value="Peptidase S8/S53 domain"/>
    <property type="match status" value="1"/>
</dbReference>
<feature type="active site" description="Charge relay system" evidence="15">
    <location>
        <position position="294"/>
    </location>
</feature>
<dbReference type="EC" id="3.4.14.10" evidence="4"/>
<evidence type="ECO:0000256" key="9">
    <source>
        <dbReference type="ARBA" id="ARBA00022801"/>
    </source>
</evidence>
<dbReference type="OrthoDB" id="409122at2759"/>
<evidence type="ECO:0000313" key="19">
    <source>
        <dbReference type="EMBL" id="PCH39552.1"/>
    </source>
</evidence>
<evidence type="ECO:0000259" key="18">
    <source>
        <dbReference type="PROSITE" id="PS51695"/>
    </source>
</evidence>
<dbReference type="PANTHER" id="PTHR14218:SF15">
    <property type="entry name" value="TRIPEPTIDYL-PEPTIDASE 1"/>
    <property type="match status" value="1"/>
</dbReference>
<feature type="binding site" evidence="15">
    <location>
        <position position="530"/>
    </location>
    <ligand>
        <name>Ca(2+)</name>
        <dbReference type="ChEBI" id="CHEBI:29108"/>
    </ligand>
</feature>
<name>A0A2H3JBC0_WOLCO</name>
<evidence type="ECO:0000256" key="8">
    <source>
        <dbReference type="ARBA" id="ARBA00022729"/>
    </source>
</evidence>
<feature type="binding site" evidence="15">
    <location>
        <position position="529"/>
    </location>
    <ligand>
        <name>Ca(2+)</name>
        <dbReference type="ChEBI" id="CHEBI:29108"/>
    </ligand>
</feature>
<evidence type="ECO:0000256" key="4">
    <source>
        <dbReference type="ARBA" id="ARBA00012462"/>
    </source>
</evidence>
<feature type="signal peptide" evidence="17">
    <location>
        <begin position="1"/>
        <end position="16"/>
    </location>
</feature>
<dbReference type="GO" id="GO:0046872">
    <property type="term" value="F:metal ion binding"/>
    <property type="evidence" value="ECO:0007669"/>
    <property type="project" value="UniProtKB-UniRule"/>
</dbReference>
<feature type="binding site" evidence="15">
    <location>
        <position position="548"/>
    </location>
    <ligand>
        <name>Ca(2+)</name>
        <dbReference type="ChEBI" id="CHEBI:29108"/>
    </ligand>
</feature>
<dbReference type="EMBL" id="KB468009">
    <property type="protein sequence ID" value="PCH39552.1"/>
    <property type="molecule type" value="Genomic_DNA"/>
</dbReference>
<keyword evidence="8 17" id="KW-0732">Signal</keyword>
<accession>A0A2H3JBC0</accession>
<feature type="binding site" evidence="15">
    <location>
        <position position="550"/>
    </location>
    <ligand>
        <name>Ca(2+)</name>
        <dbReference type="ChEBI" id="CHEBI:29108"/>
    </ligand>
</feature>
<dbReference type="Pfam" id="PF00082">
    <property type="entry name" value="Peptidase_S8"/>
    <property type="match status" value="1"/>
</dbReference>
<evidence type="ECO:0000256" key="17">
    <source>
        <dbReference type="SAM" id="SignalP"/>
    </source>
</evidence>
<dbReference type="GO" id="GO:0008240">
    <property type="term" value="F:tripeptidyl-peptidase activity"/>
    <property type="evidence" value="ECO:0007669"/>
    <property type="project" value="UniProtKB-EC"/>
</dbReference>
<comment type="cofactor">
    <cofactor evidence="15">
        <name>Ca(2+)</name>
        <dbReference type="ChEBI" id="CHEBI:29108"/>
    </cofactor>
    <text evidence="15">Binds 1 Ca(2+) ion per subunit.</text>
</comment>
<dbReference type="SMART" id="SM00944">
    <property type="entry name" value="Pro-kuma_activ"/>
    <property type="match status" value="1"/>
</dbReference>
<evidence type="ECO:0000313" key="20">
    <source>
        <dbReference type="Proteomes" id="UP000218811"/>
    </source>
</evidence>
<proteinExistence type="predicted"/>
<dbReference type="STRING" id="742152.A0A2H3JBC0"/>
<dbReference type="SUPFAM" id="SSF52743">
    <property type="entry name" value="Subtilisin-like"/>
    <property type="match status" value="1"/>
</dbReference>
<dbReference type="CDD" id="cd04056">
    <property type="entry name" value="Peptidases_S53"/>
    <property type="match status" value="1"/>
</dbReference>
<evidence type="ECO:0000256" key="12">
    <source>
        <dbReference type="ARBA" id="ARBA00023026"/>
    </source>
</evidence>
<feature type="active site" description="Charge relay system" evidence="15">
    <location>
        <position position="487"/>
    </location>
</feature>
<dbReference type="CDD" id="cd11377">
    <property type="entry name" value="Pro-peptidase_S53"/>
    <property type="match status" value="1"/>
</dbReference>
<organism evidence="19 20">
    <name type="scientific">Wolfiporia cocos (strain MD-104)</name>
    <name type="common">Brown rot fungus</name>
    <dbReference type="NCBI Taxonomy" id="742152"/>
    <lineage>
        <taxon>Eukaryota</taxon>
        <taxon>Fungi</taxon>
        <taxon>Dikarya</taxon>
        <taxon>Basidiomycota</taxon>
        <taxon>Agaricomycotina</taxon>
        <taxon>Agaricomycetes</taxon>
        <taxon>Polyporales</taxon>
        <taxon>Phaeolaceae</taxon>
        <taxon>Wolfiporia</taxon>
    </lineage>
</organism>
<evidence type="ECO:0000256" key="5">
    <source>
        <dbReference type="ARBA" id="ARBA00022525"/>
    </source>
</evidence>
<evidence type="ECO:0000256" key="1">
    <source>
        <dbReference type="ARBA" id="ARBA00001910"/>
    </source>
</evidence>
<keyword evidence="14" id="KW-0325">Glycoprotein</keyword>
<keyword evidence="20" id="KW-1185">Reference proteome</keyword>
<dbReference type="GO" id="GO:0006508">
    <property type="term" value="P:proteolysis"/>
    <property type="evidence" value="ECO:0007669"/>
    <property type="project" value="UniProtKB-KW"/>
</dbReference>
<keyword evidence="10 15" id="KW-0720">Serine protease</keyword>
<evidence type="ECO:0000256" key="15">
    <source>
        <dbReference type="PROSITE-ProRule" id="PRU01032"/>
    </source>
</evidence>
<dbReference type="InterPro" id="IPR000209">
    <property type="entry name" value="Peptidase_S8/S53_dom"/>
</dbReference>
<evidence type="ECO:0000256" key="3">
    <source>
        <dbReference type="ARBA" id="ARBA00004239"/>
    </source>
</evidence>
<dbReference type="Pfam" id="PF09286">
    <property type="entry name" value="Pro-kuma_activ"/>
    <property type="match status" value="1"/>
</dbReference>
<evidence type="ECO:0000256" key="11">
    <source>
        <dbReference type="ARBA" id="ARBA00022837"/>
    </source>
</evidence>
<dbReference type="PANTHER" id="PTHR14218">
    <property type="entry name" value="PROTEASE S8 TRIPEPTIDYL PEPTIDASE I CLN2"/>
    <property type="match status" value="1"/>
</dbReference>
<keyword evidence="12" id="KW-0843">Virulence</keyword>
<reference evidence="19 20" key="1">
    <citation type="journal article" date="2012" name="Science">
        <title>The Paleozoic origin of enzymatic lignin decomposition reconstructed from 31 fungal genomes.</title>
        <authorList>
            <person name="Floudas D."/>
            <person name="Binder M."/>
            <person name="Riley R."/>
            <person name="Barry K."/>
            <person name="Blanchette R.A."/>
            <person name="Henrissat B."/>
            <person name="Martinez A.T."/>
            <person name="Otillar R."/>
            <person name="Spatafora J.W."/>
            <person name="Yadav J.S."/>
            <person name="Aerts A."/>
            <person name="Benoit I."/>
            <person name="Boyd A."/>
            <person name="Carlson A."/>
            <person name="Copeland A."/>
            <person name="Coutinho P.M."/>
            <person name="de Vries R.P."/>
            <person name="Ferreira P."/>
            <person name="Findley K."/>
            <person name="Foster B."/>
            <person name="Gaskell J."/>
            <person name="Glotzer D."/>
            <person name="Gorecki P."/>
            <person name="Heitman J."/>
            <person name="Hesse C."/>
            <person name="Hori C."/>
            <person name="Igarashi K."/>
            <person name="Jurgens J.A."/>
            <person name="Kallen N."/>
            <person name="Kersten P."/>
            <person name="Kohler A."/>
            <person name="Kuees U."/>
            <person name="Kumar T.K.A."/>
            <person name="Kuo A."/>
            <person name="LaButti K."/>
            <person name="Larrondo L.F."/>
            <person name="Lindquist E."/>
            <person name="Ling A."/>
            <person name="Lombard V."/>
            <person name="Lucas S."/>
            <person name="Lundell T."/>
            <person name="Martin R."/>
            <person name="McLaughlin D.J."/>
            <person name="Morgenstern I."/>
            <person name="Morin E."/>
            <person name="Murat C."/>
            <person name="Nagy L.G."/>
            <person name="Nolan M."/>
            <person name="Ohm R.A."/>
            <person name="Patyshakuliyeva A."/>
            <person name="Rokas A."/>
            <person name="Ruiz-Duenas F.J."/>
            <person name="Sabat G."/>
            <person name="Salamov A."/>
            <person name="Samejima M."/>
            <person name="Schmutz J."/>
            <person name="Slot J.C."/>
            <person name="St John F."/>
            <person name="Stenlid J."/>
            <person name="Sun H."/>
            <person name="Sun S."/>
            <person name="Syed K."/>
            <person name="Tsang A."/>
            <person name="Wiebenga A."/>
            <person name="Young D."/>
            <person name="Pisabarro A."/>
            <person name="Eastwood D.C."/>
            <person name="Martin F."/>
            <person name="Cullen D."/>
            <person name="Grigoriev I.V."/>
            <person name="Hibbett D.S."/>
        </authorList>
    </citation>
    <scope>NUCLEOTIDE SEQUENCE [LARGE SCALE GENOMIC DNA]</scope>
    <source>
        <strain evidence="19 20">MD-104</strain>
    </source>
</reference>
<sequence>MLAVALATSFFVLAAGKPVARSLQVHEARASVPQGFVLDGPASPDTLLNLRLGLVSSNIDGLIGALYDVSTPSSTKYGQHLSKAEVETFVAPTTETLDAVHEWLSDNGVTADTTSSAGDWLMVSMPVDKANVMFDANFSVFSHESSGQQSIRTLSYSIPTDLKAHLDFVHPTVTFTPPSAKLPLKVTPRSVAAPTAPKNRSTSGDPAGDCPDTYIDTGCLAALYNIPRTPATEPSNYIVVTGFDDEYANQGDLQTFLYWNRPCMSDTTTFTVEELDGGGNDQDPSDAGYEANLDTQFTVGVATDVPVIFLSVGENSTDGVFGFLDVANDILNNDTLPSVITTSYGSNEEYISFNVANSLCNAYAQLGARGVSVLFSSGDGGVSGTQSESCTDFVPSFPSGCPYVTSVGATQSYEPEVAADFSSGGFSNYWATPSFQASAVSSYLSYLGSTNAGLFNASGRGFPDVSAQGVTFRIAYDGYWVDLDGTSCSSPTFASVIAVLNDQLVANGKPTLGWLNPFLYSTGASAMNDITSGDNPGCNTNGFSATTGWDPVTGLGTPNYDLLLSAAGL</sequence>
<evidence type="ECO:0000256" key="16">
    <source>
        <dbReference type="SAM" id="MobiDB-lite"/>
    </source>
</evidence>
<feature type="domain" description="Peptidase S53" evidence="18">
    <location>
        <begin position="214"/>
        <end position="569"/>
    </location>
</feature>
<dbReference type="Proteomes" id="UP000218811">
    <property type="component" value="Unassembled WGS sequence"/>
</dbReference>
<keyword evidence="5" id="KW-0964">Secreted</keyword>
<protein>
    <recommendedName>
        <fullName evidence="4">tripeptidyl-peptidase II</fullName>
        <ecNumber evidence="4">3.4.14.10</ecNumber>
    </recommendedName>
</protein>
<keyword evidence="7 15" id="KW-0479">Metal-binding</keyword>
<keyword evidence="6 15" id="KW-0645">Protease</keyword>
<keyword evidence="13" id="KW-0865">Zymogen</keyword>
<evidence type="ECO:0000256" key="13">
    <source>
        <dbReference type="ARBA" id="ARBA00023145"/>
    </source>
</evidence>
<dbReference type="SUPFAM" id="SSF54897">
    <property type="entry name" value="Protease propeptides/inhibitors"/>
    <property type="match status" value="1"/>
</dbReference>
<keyword evidence="11 15" id="KW-0106">Calcium</keyword>
<dbReference type="FunFam" id="3.40.50.200:FF:000015">
    <property type="entry name" value="Tripeptidyl peptidase A"/>
    <property type="match status" value="1"/>
</dbReference>
<dbReference type="InterPro" id="IPR015366">
    <property type="entry name" value="S53_propep"/>
</dbReference>
<dbReference type="InterPro" id="IPR036852">
    <property type="entry name" value="Peptidase_S8/S53_dom_sf"/>
</dbReference>
<evidence type="ECO:0000256" key="2">
    <source>
        <dbReference type="ARBA" id="ARBA00002451"/>
    </source>
</evidence>
<comment type="subcellular location">
    <subcellularLocation>
        <location evidence="3">Secreted</location>
        <location evidence="3">Extracellular space</location>
    </subcellularLocation>
</comment>
<keyword evidence="9 15" id="KW-0378">Hydrolase</keyword>
<comment type="function">
    <text evidence="2">Secreted tripeptidyl-peptidase which degrades proteins at acidic pHs and is involved in virulence.</text>
</comment>
<evidence type="ECO:0000256" key="14">
    <source>
        <dbReference type="ARBA" id="ARBA00023180"/>
    </source>
</evidence>
<evidence type="ECO:0000256" key="6">
    <source>
        <dbReference type="ARBA" id="ARBA00022670"/>
    </source>
</evidence>
<dbReference type="InterPro" id="IPR030400">
    <property type="entry name" value="Sedolisin_dom"/>
</dbReference>
<comment type="catalytic activity">
    <reaction evidence="1">
        <text>Release of an N-terminal tripeptide from a polypeptide.</text>
        <dbReference type="EC" id="3.4.14.10"/>
    </reaction>
</comment>
<evidence type="ECO:0000256" key="10">
    <source>
        <dbReference type="ARBA" id="ARBA00022825"/>
    </source>
</evidence>
<gene>
    <name evidence="19" type="ORF">WOLCODRAFT_29622</name>
</gene>
<dbReference type="InterPro" id="IPR050819">
    <property type="entry name" value="Tripeptidyl-peptidase_I"/>
</dbReference>
<evidence type="ECO:0000256" key="7">
    <source>
        <dbReference type="ARBA" id="ARBA00022723"/>
    </source>
</evidence>
<feature type="active site" description="Charge relay system" evidence="15">
    <location>
        <position position="290"/>
    </location>
</feature>
<feature type="region of interest" description="Disordered" evidence="16">
    <location>
        <begin position="190"/>
        <end position="209"/>
    </location>
</feature>
<dbReference type="AlphaFoldDB" id="A0A2H3JBC0"/>
<dbReference type="GO" id="GO:0005576">
    <property type="term" value="C:extracellular region"/>
    <property type="evidence" value="ECO:0007669"/>
    <property type="project" value="UniProtKB-SubCell"/>
</dbReference>
<dbReference type="PROSITE" id="PS51695">
    <property type="entry name" value="SEDOLISIN"/>
    <property type="match status" value="1"/>
</dbReference>